<comment type="caution">
    <text evidence="2">The sequence shown here is derived from an EMBL/GenBank/DDBJ whole genome shotgun (WGS) entry which is preliminary data.</text>
</comment>
<evidence type="ECO:0000313" key="2">
    <source>
        <dbReference type="EMBL" id="MFI2232995.1"/>
    </source>
</evidence>
<dbReference type="EMBL" id="JBIRYL010000010">
    <property type="protein sequence ID" value="MFI2232995.1"/>
    <property type="molecule type" value="Genomic_DNA"/>
</dbReference>
<dbReference type="Proteomes" id="UP001611494">
    <property type="component" value="Unassembled WGS sequence"/>
</dbReference>
<keyword evidence="1" id="KW-0732">Signal</keyword>
<proteinExistence type="predicted"/>
<name>A0ABW7W2G5_9NOCA</name>
<gene>
    <name evidence="2" type="ORF">ACH49Z_24390</name>
</gene>
<sequence length="193" mass="20747">MRTAKKHWVGGAARAALAATAISLIAGCGVTVEGETKETGESTSIGEANAEWNPCSQLSEEALRAAGTDPSQKINTVDAPGDRALFRMCSWDSVDGPYHVGIGSTALAQEEWYNNTEATGVRPQQVNDRSGLTFYPNDGEQPMRQCYVSLPMAGGSIFVNVDWQYSQRSSLPESPPCALALQHAQKLEPYLPN</sequence>
<feature type="signal peptide" evidence="1">
    <location>
        <begin position="1"/>
        <end position="26"/>
    </location>
</feature>
<evidence type="ECO:0000256" key="1">
    <source>
        <dbReference type="SAM" id="SignalP"/>
    </source>
</evidence>
<feature type="chain" id="PRO_5047306880" evidence="1">
    <location>
        <begin position="27"/>
        <end position="193"/>
    </location>
</feature>
<evidence type="ECO:0000313" key="3">
    <source>
        <dbReference type="Proteomes" id="UP001611494"/>
    </source>
</evidence>
<protein>
    <submittedName>
        <fullName evidence="2">DUF3558 domain-containing protein</fullName>
    </submittedName>
</protein>
<dbReference type="InterPro" id="IPR024520">
    <property type="entry name" value="DUF3558"/>
</dbReference>
<organism evidence="2 3">
    <name type="scientific">Nocardia testacea</name>
    <dbReference type="NCBI Taxonomy" id="248551"/>
    <lineage>
        <taxon>Bacteria</taxon>
        <taxon>Bacillati</taxon>
        <taxon>Actinomycetota</taxon>
        <taxon>Actinomycetes</taxon>
        <taxon>Mycobacteriales</taxon>
        <taxon>Nocardiaceae</taxon>
        <taxon>Nocardia</taxon>
    </lineage>
</organism>
<reference evidence="2 3" key="1">
    <citation type="submission" date="2024-10" db="EMBL/GenBank/DDBJ databases">
        <title>The Natural Products Discovery Center: Release of the First 8490 Sequenced Strains for Exploring Actinobacteria Biosynthetic Diversity.</title>
        <authorList>
            <person name="Kalkreuter E."/>
            <person name="Kautsar S.A."/>
            <person name="Yang D."/>
            <person name="Bader C.D."/>
            <person name="Teijaro C.N."/>
            <person name="Fluegel L."/>
            <person name="Davis C.M."/>
            <person name="Simpson J.R."/>
            <person name="Lauterbach L."/>
            <person name="Steele A.D."/>
            <person name="Gui C."/>
            <person name="Meng S."/>
            <person name="Li G."/>
            <person name="Viehrig K."/>
            <person name="Ye F."/>
            <person name="Su P."/>
            <person name="Kiefer A.F."/>
            <person name="Nichols A."/>
            <person name="Cepeda A.J."/>
            <person name="Yan W."/>
            <person name="Fan B."/>
            <person name="Jiang Y."/>
            <person name="Adhikari A."/>
            <person name="Zheng C.-J."/>
            <person name="Schuster L."/>
            <person name="Cowan T.M."/>
            <person name="Smanski M.J."/>
            <person name="Chevrette M.G."/>
            <person name="De Carvalho L.P.S."/>
            <person name="Shen B."/>
        </authorList>
    </citation>
    <scope>NUCLEOTIDE SEQUENCE [LARGE SCALE GENOMIC DNA]</scope>
    <source>
        <strain evidence="2 3">NPDC019377</strain>
    </source>
</reference>
<dbReference type="PROSITE" id="PS51257">
    <property type="entry name" value="PROKAR_LIPOPROTEIN"/>
    <property type="match status" value="1"/>
</dbReference>
<dbReference type="Pfam" id="PF12079">
    <property type="entry name" value="DUF3558"/>
    <property type="match status" value="1"/>
</dbReference>
<keyword evidence="3" id="KW-1185">Reference proteome</keyword>
<dbReference type="RefSeq" id="WP_397064943.1">
    <property type="nucleotide sequence ID" value="NZ_JBIRYL010000010.1"/>
</dbReference>
<accession>A0ABW7W2G5</accession>